<dbReference type="GO" id="GO:0006284">
    <property type="term" value="P:base-excision repair"/>
    <property type="evidence" value="ECO:0007669"/>
    <property type="project" value="InterPro"/>
</dbReference>
<evidence type="ECO:0000313" key="6">
    <source>
        <dbReference type="EMBL" id="ADE37378.1"/>
    </source>
</evidence>
<dbReference type="PANTHER" id="PTHR10359">
    <property type="entry name" value="A/G-SPECIFIC ADENINE GLYCOSYLASE/ENDONUCLEASE III"/>
    <property type="match status" value="1"/>
</dbReference>
<evidence type="ECO:0000256" key="1">
    <source>
        <dbReference type="ARBA" id="ARBA00022485"/>
    </source>
</evidence>
<keyword evidence="3" id="KW-0408">Iron</keyword>
<dbReference type="Proteomes" id="UP000001059">
    <property type="component" value="Chromosome"/>
</dbReference>
<evidence type="ECO:0000256" key="2">
    <source>
        <dbReference type="ARBA" id="ARBA00022723"/>
    </source>
</evidence>
<evidence type="ECO:0000256" key="4">
    <source>
        <dbReference type="ARBA" id="ARBA00023014"/>
    </source>
</evidence>
<dbReference type="Gene3D" id="1.10.340.30">
    <property type="entry name" value="Hypothetical protein, domain 2"/>
    <property type="match status" value="1"/>
</dbReference>
<dbReference type="GO" id="GO:0046872">
    <property type="term" value="F:metal ion binding"/>
    <property type="evidence" value="ECO:0007669"/>
    <property type="project" value="UniProtKB-KW"/>
</dbReference>
<reference evidence="6 7" key="1">
    <citation type="submission" date="2010-03" db="EMBL/GenBank/DDBJ databases">
        <title>The complete genome of Methanohalophilus mahii DSM 5219.</title>
        <authorList>
            <consortium name="US DOE Joint Genome Institute (JGI-PGF)"/>
            <person name="Lucas S."/>
            <person name="Copeland A."/>
            <person name="Lapidus A."/>
            <person name="Glavina del Rio T."/>
            <person name="Dalin E."/>
            <person name="Tice H."/>
            <person name="Bruce D."/>
            <person name="Goodwin L."/>
            <person name="Pitluck S."/>
            <person name="Kyrpides N."/>
            <person name="Mavromatis K."/>
            <person name="Ivanova N."/>
            <person name="Lykidis A."/>
            <person name="Saunders E."/>
            <person name="Brettin T."/>
            <person name="Detter J.C."/>
            <person name="Han C."/>
            <person name="Land M."/>
            <person name="Hauser L."/>
            <person name="Markowitz V."/>
            <person name="Cheng J.-F."/>
            <person name="Hugenholtz P."/>
            <person name="Woyke T."/>
            <person name="Wu D."/>
            <person name="Spring S."/>
            <person name="Schneider S."/>
            <person name="Schroeder M."/>
            <person name="Klenk H.-P."/>
            <person name="Eisen J.A."/>
        </authorList>
    </citation>
    <scope>NUCLEOTIDE SEQUENCE [LARGE SCALE GENOMIC DNA]</scope>
    <source>
        <strain evidence="7">ATCC 35705 / DSM 5219 / SLP</strain>
    </source>
</reference>
<dbReference type="KEGG" id="mmh:Mmah_1883"/>
<dbReference type="SMART" id="SM00478">
    <property type="entry name" value="ENDO3c"/>
    <property type="match status" value="1"/>
</dbReference>
<dbReference type="GO" id="GO:0016798">
    <property type="term" value="F:hydrolase activity, acting on glycosyl bonds"/>
    <property type="evidence" value="ECO:0007669"/>
    <property type="project" value="UniProtKB-KW"/>
</dbReference>
<dbReference type="PANTHER" id="PTHR10359:SF19">
    <property type="entry name" value="DNA REPAIR GLYCOSYLASE MJ1434-RELATED"/>
    <property type="match status" value="1"/>
</dbReference>
<evidence type="ECO:0000313" key="7">
    <source>
        <dbReference type="Proteomes" id="UP000001059"/>
    </source>
</evidence>
<dbReference type="EMBL" id="CP001994">
    <property type="protein sequence ID" value="ADE37378.1"/>
    <property type="molecule type" value="Genomic_DNA"/>
</dbReference>
<organism evidence="6 7">
    <name type="scientific">Methanohalophilus mahii (strain ATCC 35705 / DSM 5219 / SLP)</name>
    <dbReference type="NCBI Taxonomy" id="547558"/>
    <lineage>
        <taxon>Archaea</taxon>
        <taxon>Methanobacteriati</taxon>
        <taxon>Methanobacteriota</taxon>
        <taxon>Stenosarchaea group</taxon>
        <taxon>Methanomicrobia</taxon>
        <taxon>Methanosarcinales</taxon>
        <taxon>Methanosarcinaceae</taxon>
        <taxon>Methanohalophilus</taxon>
    </lineage>
</organism>
<dbReference type="InterPro" id="IPR011257">
    <property type="entry name" value="DNA_glycosylase"/>
</dbReference>
<dbReference type="GO" id="GO:0051539">
    <property type="term" value="F:4 iron, 4 sulfur cluster binding"/>
    <property type="evidence" value="ECO:0007669"/>
    <property type="project" value="UniProtKB-KW"/>
</dbReference>
<feature type="domain" description="HhH-GPD" evidence="5">
    <location>
        <begin position="37"/>
        <end position="190"/>
    </location>
</feature>
<protein>
    <submittedName>
        <fullName evidence="6">DNA-3-methyladenine glycosylase III</fullName>
        <ecNumber evidence="6">3.2.2.-</ecNumber>
    </submittedName>
</protein>
<dbReference type="EC" id="3.2.2.-" evidence="6"/>
<keyword evidence="1" id="KW-0004">4Fe-4S</keyword>
<evidence type="ECO:0000256" key="3">
    <source>
        <dbReference type="ARBA" id="ARBA00023004"/>
    </source>
</evidence>
<name>D5E890_METMS</name>
<sequence>MYADMLQSVYDTLIREFGPQQWWPAETPFEVIVGAILTQQTKWTNVEKAIDNLKQKNMIEAGKLAEIDLQELEEDVRCTGFYRQKASRLQEISSYFDHHGEEALFSLPTEKLRRRLLELKGIGPETADSILLYAAGKPCFVIDAYTTRIMRCIGIEGNYHQLQEIFEKNIPKDVEMYKEYHALIVEYAKRYCATKQCDKCLLKENKDGQN</sequence>
<dbReference type="Pfam" id="PF00730">
    <property type="entry name" value="HhH-GPD"/>
    <property type="match status" value="1"/>
</dbReference>
<gene>
    <name evidence="6" type="ordered locus">Mmah_1883</name>
</gene>
<dbReference type="InterPro" id="IPR003265">
    <property type="entry name" value="HhH-GPD_domain"/>
</dbReference>
<keyword evidence="2" id="KW-0479">Metal-binding</keyword>
<keyword evidence="7" id="KW-1185">Reference proteome</keyword>
<dbReference type="SUPFAM" id="SSF48150">
    <property type="entry name" value="DNA-glycosylase"/>
    <property type="match status" value="1"/>
</dbReference>
<dbReference type="CDD" id="cd00056">
    <property type="entry name" value="ENDO3c"/>
    <property type="match status" value="1"/>
</dbReference>
<keyword evidence="6" id="KW-0378">Hydrolase</keyword>
<dbReference type="AlphaFoldDB" id="D5E890"/>
<proteinExistence type="predicted"/>
<accession>D5E890</accession>
<dbReference type="STRING" id="547558.Mmah_1883"/>
<dbReference type="Gene3D" id="1.10.1670.10">
    <property type="entry name" value="Helix-hairpin-Helix base-excision DNA repair enzymes (C-terminal)"/>
    <property type="match status" value="1"/>
</dbReference>
<dbReference type="InterPro" id="IPR023170">
    <property type="entry name" value="HhH_base_excis_C"/>
</dbReference>
<evidence type="ECO:0000259" key="5">
    <source>
        <dbReference type="SMART" id="SM00478"/>
    </source>
</evidence>
<keyword evidence="4" id="KW-0411">Iron-sulfur</keyword>
<dbReference type="PIRSF" id="PIRSF001435">
    <property type="entry name" value="Nth"/>
    <property type="match status" value="1"/>
</dbReference>
<keyword evidence="6" id="KW-0326">Glycosidase</keyword>
<dbReference type="HOGENOM" id="CLU_012862_6_0_2"/>